<protein>
    <submittedName>
        <fullName evidence="1">Helix-turn-helix domain-containing protein</fullName>
    </submittedName>
</protein>
<reference evidence="1" key="1">
    <citation type="journal article" date="2021" name="PeerJ">
        <title>Extensive microbial diversity within the chicken gut microbiome revealed by metagenomics and culture.</title>
        <authorList>
            <person name="Gilroy R."/>
            <person name="Ravi A."/>
            <person name="Getino M."/>
            <person name="Pursley I."/>
            <person name="Horton D.L."/>
            <person name="Alikhan N.F."/>
            <person name="Baker D."/>
            <person name="Gharbi K."/>
            <person name="Hall N."/>
            <person name="Watson M."/>
            <person name="Adriaenssens E.M."/>
            <person name="Foster-Nyarko E."/>
            <person name="Jarju S."/>
            <person name="Secka A."/>
            <person name="Antonio M."/>
            <person name="Oren A."/>
            <person name="Chaudhuri R.R."/>
            <person name="La Ragione R."/>
            <person name="Hildebrand F."/>
            <person name="Pallen M.J."/>
        </authorList>
    </citation>
    <scope>NUCLEOTIDE SEQUENCE</scope>
    <source>
        <strain evidence="1">ChiHecec3B27-8219</strain>
    </source>
</reference>
<evidence type="ECO:0000313" key="2">
    <source>
        <dbReference type="Proteomes" id="UP000824055"/>
    </source>
</evidence>
<comment type="caution">
    <text evidence="1">The sequence shown here is derived from an EMBL/GenBank/DDBJ whole genome shotgun (WGS) entry which is preliminary data.</text>
</comment>
<sequence>MEIQLSTSEMGVLRKLQRNLAGSSDYARVTCVLMLGMGNSPSFAASCLGIDVSTVYRYRSAYLHGGAEELLESMKSKEVKQAIGSPEYKEKIEKGHEIWHYTNNADITIIDEKVQAIKIVK</sequence>
<dbReference type="Pfam" id="PF13551">
    <property type="entry name" value="HTH_29"/>
    <property type="match status" value="1"/>
</dbReference>
<dbReference type="AlphaFoldDB" id="A0A9D2FYG9"/>
<organism evidence="1 2">
    <name type="scientific">Candidatus Prevotella avicola</name>
    <dbReference type="NCBI Taxonomy" id="2838738"/>
    <lineage>
        <taxon>Bacteria</taxon>
        <taxon>Pseudomonadati</taxon>
        <taxon>Bacteroidota</taxon>
        <taxon>Bacteroidia</taxon>
        <taxon>Bacteroidales</taxon>
        <taxon>Prevotellaceae</taxon>
        <taxon>Prevotella</taxon>
    </lineage>
</organism>
<gene>
    <name evidence="1" type="ORF">H9966_08020</name>
</gene>
<dbReference type="Proteomes" id="UP000824055">
    <property type="component" value="Unassembled WGS sequence"/>
</dbReference>
<evidence type="ECO:0000313" key="1">
    <source>
        <dbReference type="EMBL" id="HIZ69808.1"/>
    </source>
</evidence>
<accession>A0A9D2FYG9</accession>
<dbReference type="EMBL" id="DXBE01000058">
    <property type="protein sequence ID" value="HIZ69808.1"/>
    <property type="molecule type" value="Genomic_DNA"/>
</dbReference>
<reference evidence="1" key="2">
    <citation type="submission" date="2021-04" db="EMBL/GenBank/DDBJ databases">
        <authorList>
            <person name="Gilroy R."/>
        </authorList>
    </citation>
    <scope>NUCLEOTIDE SEQUENCE</scope>
    <source>
        <strain evidence="1">ChiHecec3B27-8219</strain>
    </source>
</reference>
<proteinExistence type="predicted"/>
<name>A0A9D2FYG9_9BACT</name>